<feature type="transmembrane region" description="Helical" evidence="1">
    <location>
        <begin position="34"/>
        <end position="54"/>
    </location>
</feature>
<evidence type="ECO:0000313" key="3">
    <source>
        <dbReference type="Proteomes" id="UP000318833"/>
    </source>
</evidence>
<feature type="transmembrane region" description="Helical" evidence="1">
    <location>
        <begin position="6"/>
        <end position="27"/>
    </location>
</feature>
<reference evidence="2 3" key="1">
    <citation type="submission" date="2019-07" db="EMBL/GenBank/DDBJ databases">
        <title>The draft genome sequence of Aquimarina algiphila M91.</title>
        <authorList>
            <person name="Meng X."/>
        </authorList>
    </citation>
    <scope>NUCLEOTIDE SEQUENCE [LARGE SCALE GENOMIC DNA]</scope>
    <source>
        <strain evidence="2 3">M91</strain>
    </source>
</reference>
<comment type="caution">
    <text evidence="2">The sequence shown here is derived from an EMBL/GenBank/DDBJ whole genome shotgun (WGS) entry which is preliminary data.</text>
</comment>
<accession>A0A554VJB1</accession>
<proteinExistence type="predicted"/>
<feature type="transmembrane region" description="Helical" evidence="1">
    <location>
        <begin position="156"/>
        <end position="176"/>
    </location>
</feature>
<feature type="transmembrane region" description="Helical" evidence="1">
    <location>
        <begin position="191"/>
        <end position="212"/>
    </location>
</feature>
<keyword evidence="3" id="KW-1185">Reference proteome</keyword>
<keyword evidence="1" id="KW-1133">Transmembrane helix</keyword>
<feature type="transmembrane region" description="Helical" evidence="1">
    <location>
        <begin position="116"/>
        <end position="136"/>
    </location>
</feature>
<dbReference type="RefSeq" id="WP_143916850.1">
    <property type="nucleotide sequence ID" value="NZ_CANMIK010000050.1"/>
</dbReference>
<protein>
    <submittedName>
        <fullName evidence="2">Uncharacterized protein</fullName>
    </submittedName>
</protein>
<dbReference type="EMBL" id="VLNR01000027">
    <property type="protein sequence ID" value="TSE07990.1"/>
    <property type="molecule type" value="Genomic_DNA"/>
</dbReference>
<keyword evidence="1" id="KW-0812">Transmembrane</keyword>
<name>A0A554VJB1_9FLAO</name>
<dbReference type="OrthoDB" id="1349006at2"/>
<gene>
    <name evidence="2" type="ORF">FOF46_13900</name>
</gene>
<feature type="transmembrane region" description="Helical" evidence="1">
    <location>
        <begin position="92"/>
        <end position="110"/>
    </location>
</feature>
<keyword evidence="1" id="KW-0472">Membrane</keyword>
<dbReference type="Proteomes" id="UP000318833">
    <property type="component" value="Unassembled WGS sequence"/>
</dbReference>
<evidence type="ECO:0000256" key="1">
    <source>
        <dbReference type="SAM" id="Phobius"/>
    </source>
</evidence>
<sequence length="217" mass="26097">MIKYYPVLNDIMLGAEFIAAVVALVHWAKVNNTYWIWFVFYLWIIALQDLYGNYFPSLFPFRKQDYYAYFGIPVQYLFFYWLYAYKSLRKKQLFFFCAILYLSSFVPLRILNQKIATLYSINLDIGSIILILLVILEFLKQIKNDNILRFKENKMFYINAGVILGYIGTFPFFAFYQELLKEPYIPIWNIYYLYFLLSNIIMYLLFALSFICGKHQS</sequence>
<feature type="transmembrane region" description="Helical" evidence="1">
    <location>
        <begin position="66"/>
        <end position="85"/>
    </location>
</feature>
<dbReference type="AlphaFoldDB" id="A0A554VJB1"/>
<organism evidence="2 3">
    <name type="scientific">Aquimarina algiphila</name>
    <dbReference type="NCBI Taxonomy" id="2047982"/>
    <lineage>
        <taxon>Bacteria</taxon>
        <taxon>Pseudomonadati</taxon>
        <taxon>Bacteroidota</taxon>
        <taxon>Flavobacteriia</taxon>
        <taxon>Flavobacteriales</taxon>
        <taxon>Flavobacteriaceae</taxon>
        <taxon>Aquimarina</taxon>
    </lineage>
</organism>
<evidence type="ECO:0000313" key="2">
    <source>
        <dbReference type="EMBL" id="TSE07990.1"/>
    </source>
</evidence>